<comment type="similarity">
    <text evidence="2">Belongs to the sulfatase family.</text>
</comment>
<evidence type="ECO:0000313" key="9">
    <source>
        <dbReference type="Proteomes" id="UP000001025"/>
    </source>
</evidence>
<dbReference type="HOGENOM" id="CLU_006332_10_4_0"/>
<name>Q7UL93_RHOBA</name>
<dbReference type="Gene3D" id="3.40.720.10">
    <property type="entry name" value="Alkaline Phosphatase, subunit A"/>
    <property type="match status" value="1"/>
</dbReference>
<reference evidence="8 9" key="1">
    <citation type="journal article" date="2003" name="Proc. Natl. Acad. Sci. U.S.A.">
        <title>Complete genome sequence of the marine planctomycete Pirellula sp. strain 1.</title>
        <authorList>
            <person name="Gloeckner F.O."/>
            <person name="Kube M."/>
            <person name="Bauer M."/>
            <person name="Teeling H."/>
            <person name="Lombardot T."/>
            <person name="Ludwig W."/>
            <person name="Gade D."/>
            <person name="Beck A."/>
            <person name="Borzym K."/>
            <person name="Heitmann K."/>
            <person name="Rabus R."/>
            <person name="Schlesner H."/>
            <person name="Amann R."/>
            <person name="Reinhardt R."/>
        </authorList>
    </citation>
    <scope>NUCLEOTIDE SEQUENCE [LARGE SCALE GENOMIC DNA]</scope>
    <source>
        <strain evidence="9">DSM 10527 / NCIMB 13988 / SH1</strain>
    </source>
</reference>
<comment type="cofactor">
    <cofactor evidence="1">
        <name>Ca(2+)</name>
        <dbReference type="ChEBI" id="CHEBI:29108"/>
    </cofactor>
</comment>
<dbReference type="AlphaFoldDB" id="Q7UL93"/>
<dbReference type="InterPro" id="IPR050738">
    <property type="entry name" value="Sulfatase"/>
</dbReference>
<keyword evidence="5" id="KW-0378">Hydrolase</keyword>
<evidence type="ECO:0000256" key="6">
    <source>
        <dbReference type="ARBA" id="ARBA00022837"/>
    </source>
</evidence>
<dbReference type="PANTHER" id="PTHR42693:SF42">
    <property type="entry name" value="ARYLSULFATASE G"/>
    <property type="match status" value="1"/>
</dbReference>
<evidence type="ECO:0000256" key="1">
    <source>
        <dbReference type="ARBA" id="ARBA00001913"/>
    </source>
</evidence>
<sequence>MANHCRETLIMRTTNMNETRTIRLWVGLLLTFCWNACLVSAEAAEQPHILFIMADDMGWKDLHCQGNDVLRTPNIDALAEAGVRFDNAYAGSTVCTPTRASLMTGLAPARLHITQHGADSKSFWPDDRLIQPPPTNHELPHETTTMAERLKAAGYTTGFFGKWHLGGDKKYWPTEHGFDVNVGGCGLGGPPTYFDPYRIPALPPRKEGEYLTDRLADETIAFMRREKDKPMFVCLWTYNPHYPFEAPEDLIEHYKGKEGTGLKNPIYGGQIEATDRGVGRVLRELDSLGIADETLVVFTSDNGGWSGATDNRPLREGKGFLFEGGLRVPLIVRWPGVTEAATVNETPVVSMDLTATILDAAGVSLANGESLDGESLRPLFSGGKLERDALYFHYPHFAFHKDNRPGSVIRSGQYKLILRHDDDSVELYDLQNDLSETSDLAAVHPDVAQELKGRLMEWLEATGAGMPEKR</sequence>
<evidence type="ECO:0000256" key="4">
    <source>
        <dbReference type="ARBA" id="ARBA00022729"/>
    </source>
</evidence>
<keyword evidence="6" id="KW-0106">Calcium</keyword>
<dbReference type="InterPro" id="IPR017850">
    <property type="entry name" value="Alkaline_phosphatase_core_sf"/>
</dbReference>
<dbReference type="PANTHER" id="PTHR42693">
    <property type="entry name" value="ARYLSULFATASE FAMILY MEMBER"/>
    <property type="match status" value="1"/>
</dbReference>
<dbReference type="GO" id="GO:0004065">
    <property type="term" value="F:arylsulfatase activity"/>
    <property type="evidence" value="ECO:0000318"/>
    <property type="project" value="GO_Central"/>
</dbReference>
<keyword evidence="3" id="KW-0479">Metal-binding</keyword>
<protein>
    <submittedName>
        <fullName evidence="8">N-acetylgalactosamine 6-sulfatase (GALNS)</fullName>
    </submittedName>
</protein>
<evidence type="ECO:0000256" key="5">
    <source>
        <dbReference type="ARBA" id="ARBA00022801"/>
    </source>
</evidence>
<evidence type="ECO:0000256" key="2">
    <source>
        <dbReference type="ARBA" id="ARBA00008779"/>
    </source>
</evidence>
<keyword evidence="9" id="KW-1185">Reference proteome</keyword>
<proteinExistence type="inferred from homology"/>
<dbReference type="eggNOG" id="COG3119">
    <property type="taxonomic scope" value="Bacteria"/>
</dbReference>
<dbReference type="Proteomes" id="UP000001025">
    <property type="component" value="Chromosome"/>
</dbReference>
<dbReference type="FunFam" id="3.40.720.10:FF:000065">
    <property type="entry name" value="Arylsulfatase A"/>
    <property type="match status" value="1"/>
</dbReference>
<evidence type="ECO:0000313" key="8">
    <source>
        <dbReference type="EMBL" id="CAD76384.1"/>
    </source>
</evidence>
<keyword evidence="4" id="KW-0732">Signal</keyword>
<evidence type="ECO:0000259" key="7">
    <source>
        <dbReference type="Pfam" id="PF00884"/>
    </source>
</evidence>
<dbReference type="CDD" id="cd16144">
    <property type="entry name" value="ARS_like"/>
    <property type="match status" value="1"/>
</dbReference>
<gene>
    <name evidence="8" type="ordered locus">RB9650</name>
</gene>
<evidence type="ECO:0000256" key="3">
    <source>
        <dbReference type="ARBA" id="ARBA00022723"/>
    </source>
</evidence>
<dbReference type="PATRIC" id="fig|243090.15.peg.4638"/>
<dbReference type="STRING" id="243090.RB9650"/>
<dbReference type="KEGG" id="rba:RB9650"/>
<dbReference type="SUPFAM" id="SSF53649">
    <property type="entry name" value="Alkaline phosphatase-like"/>
    <property type="match status" value="1"/>
</dbReference>
<dbReference type="EnsemblBacteria" id="CAD76384">
    <property type="protein sequence ID" value="CAD76384"/>
    <property type="gene ID" value="RB9650"/>
</dbReference>
<dbReference type="InterPro" id="IPR000917">
    <property type="entry name" value="Sulfatase_N"/>
</dbReference>
<feature type="domain" description="Sulfatase N-terminal" evidence="7">
    <location>
        <begin position="47"/>
        <end position="363"/>
    </location>
</feature>
<organism evidence="8 9">
    <name type="scientific">Rhodopirellula baltica (strain DSM 10527 / NCIMB 13988 / SH1)</name>
    <dbReference type="NCBI Taxonomy" id="243090"/>
    <lineage>
        <taxon>Bacteria</taxon>
        <taxon>Pseudomonadati</taxon>
        <taxon>Planctomycetota</taxon>
        <taxon>Planctomycetia</taxon>
        <taxon>Pirellulales</taxon>
        <taxon>Pirellulaceae</taxon>
        <taxon>Rhodopirellula</taxon>
    </lineage>
</organism>
<dbReference type="Gene3D" id="3.30.1120.10">
    <property type="match status" value="1"/>
</dbReference>
<dbReference type="GO" id="GO:0046872">
    <property type="term" value="F:metal ion binding"/>
    <property type="evidence" value="ECO:0007669"/>
    <property type="project" value="UniProtKB-KW"/>
</dbReference>
<dbReference type="EMBL" id="BX294150">
    <property type="protein sequence ID" value="CAD76384.1"/>
    <property type="molecule type" value="Genomic_DNA"/>
</dbReference>
<accession>Q7UL93</accession>
<dbReference type="Pfam" id="PF00884">
    <property type="entry name" value="Sulfatase"/>
    <property type="match status" value="1"/>
</dbReference>
<dbReference type="InParanoid" id="Q7UL93"/>
<dbReference type="OrthoDB" id="9783154at2"/>